<reference evidence="2" key="1">
    <citation type="submission" date="2021-06" db="EMBL/GenBank/DDBJ databases">
        <title>Complete genome sequence of Nocardioides sp. G188.</title>
        <authorList>
            <person name="Im W.-T."/>
        </authorList>
    </citation>
    <scope>NUCLEOTIDE SEQUENCE</scope>
    <source>
        <strain evidence="2">G188</strain>
    </source>
</reference>
<feature type="transmembrane region" description="Helical" evidence="1">
    <location>
        <begin position="143"/>
        <end position="162"/>
    </location>
</feature>
<feature type="transmembrane region" description="Helical" evidence="1">
    <location>
        <begin position="74"/>
        <end position="95"/>
    </location>
</feature>
<feature type="transmembrane region" description="Helical" evidence="1">
    <location>
        <begin position="40"/>
        <end position="62"/>
    </location>
</feature>
<name>A0A975T1G0_9ACTN</name>
<evidence type="ECO:0008006" key="4">
    <source>
        <dbReference type="Google" id="ProtNLM"/>
    </source>
</evidence>
<dbReference type="Proteomes" id="UP000683575">
    <property type="component" value="Chromosome"/>
</dbReference>
<feature type="transmembrane region" description="Helical" evidence="1">
    <location>
        <begin position="270"/>
        <end position="291"/>
    </location>
</feature>
<proteinExistence type="predicted"/>
<organism evidence="2 3">
    <name type="scientific">Nocardioides panacis</name>
    <dbReference type="NCBI Taxonomy" id="2849501"/>
    <lineage>
        <taxon>Bacteria</taxon>
        <taxon>Bacillati</taxon>
        <taxon>Actinomycetota</taxon>
        <taxon>Actinomycetes</taxon>
        <taxon>Propionibacteriales</taxon>
        <taxon>Nocardioidaceae</taxon>
        <taxon>Nocardioides</taxon>
    </lineage>
</organism>
<evidence type="ECO:0000313" key="2">
    <source>
        <dbReference type="EMBL" id="QWZ09129.1"/>
    </source>
</evidence>
<feature type="transmembrane region" description="Helical" evidence="1">
    <location>
        <begin position="219"/>
        <end position="250"/>
    </location>
</feature>
<keyword evidence="3" id="KW-1185">Reference proteome</keyword>
<dbReference type="RefSeq" id="WP_216940975.1">
    <property type="nucleotide sequence ID" value="NZ_CP077062.1"/>
</dbReference>
<keyword evidence="1" id="KW-0812">Transmembrane</keyword>
<protein>
    <recommendedName>
        <fullName evidence="4">Integral membrane protein</fullName>
    </recommendedName>
</protein>
<keyword evidence="1" id="KW-1133">Transmembrane helix</keyword>
<evidence type="ECO:0000256" key="1">
    <source>
        <dbReference type="SAM" id="Phobius"/>
    </source>
</evidence>
<accession>A0A975T1G0</accession>
<dbReference type="EMBL" id="CP077062">
    <property type="protein sequence ID" value="QWZ09129.1"/>
    <property type="molecule type" value="Genomic_DNA"/>
</dbReference>
<feature type="transmembrane region" description="Helical" evidence="1">
    <location>
        <begin position="116"/>
        <end position="137"/>
    </location>
</feature>
<keyword evidence="1" id="KW-0472">Membrane</keyword>
<dbReference type="KEGG" id="nps:KRR39_04790"/>
<gene>
    <name evidence="2" type="ORF">KRR39_04790</name>
</gene>
<dbReference type="AlphaFoldDB" id="A0A975T1G0"/>
<evidence type="ECO:0000313" key="3">
    <source>
        <dbReference type="Proteomes" id="UP000683575"/>
    </source>
</evidence>
<sequence length="323" mass="35340">MVERTQALRDAELWFLRHGLPYFVRSERAIVHRGLSRARLLPVLAVALLVGAAVGVPTGIWVSGDVAGGLASGLFAAGAVLAVYAGTTLRLRIIARWAVGRTFASLGMMFPLVTRALPLLLLFVTFLFINTEVWMVASSLDPGVLAMAVMFFALTAVVFLLVRLPEEMDRVDDDTDRGRLVERTRGTPVEHCAAEVFEGIHEGELRGVLEVAGLQKWNLVLVLLVSQFVQVLLLSVAVLVFFLVFGSVVMQPEVVGSWLGMKGPTDVSGPLVKVSVFLAGFSGLYFTVYAVTDETYRQQFFTSVTRELERAVAVRAVYGTLHR</sequence>